<reference evidence="4" key="1">
    <citation type="submission" date="2021-12" db="EMBL/GenBank/DDBJ databases">
        <title>Discovery of the Pendulisporaceae a myxobacterial family with distinct sporulation behavior and unique specialized metabolism.</title>
        <authorList>
            <person name="Garcia R."/>
            <person name="Popoff A."/>
            <person name="Bader C.D."/>
            <person name="Loehr J."/>
            <person name="Walesch S."/>
            <person name="Walt C."/>
            <person name="Boldt J."/>
            <person name="Bunk B."/>
            <person name="Haeckl F.J.F.P.J."/>
            <person name="Gunesch A.P."/>
            <person name="Birkelbach J."/>
            <person name="Nuebel U."/>
            <person name="Pietschmann T."/>
            <person name="Bach T."/>
            <person name="Mueller R."/>
        </authorList>
    </citation>
    <scope>NUCLEOTIDE SEQUENCE</scope>
    <source>
        <strain evidence="4">MSr11367</strain>
    </source>
</reference>
<dbReference type="InterPro" id="IPR012495">
    <property type="entry name" value="TadE-like_dom"/>
</dbReference>
<feature type="compositionally biased region" description="Basic residues" evidence="1">
    <location>
        <begin position="14"/>
        <end position="25"/>
    </location>
</feature>
<name>A0ABZ2L1B9_9BACT</name>
<evidence type="ECO:0000313" key="5">
    <source>
        <dbReference type="Proteomes" id="UP001374803"/>
    </source>
</evidence>
<feature type="domain" description="TadE-like" evidence="3">
    <location>
        <begin position="31"/>
        <end position="72"/>
    </location>
</feature>
<accession>A0ABZ2L1B9</accession>
<dbReference type="RefSeq" id="WP_394832668.1">
    <property type="nucleotide sequence ID" value="NZ_CP089929.1"/>
</dbReference>
<protein>
    <submittedName>
        <fullName evidence="4">Pilus assembly protein</fullName>
    </submittedName>
</protein>
<feature type="region of interest" description="Disordered" evidence="1">
    <location>
        <begin position="1"/>
        <end position="25"/>
    </location>
</feature>
<dbReference type="Proteomes" id="UP001374803">
    <property type="component" value="Chromosome"/>
</dbReference>
<keyword evidence="2" id="KW-0812">Transmembrane</keyword>
<keyword evidence="2" id="KW-0472">Membrane</keyword>
<proteinExistence type="predicted"/>
<gene>
    <name evidence="4" type="ORF">LVJ94_39810</name>
</gene>
<keyword evidence="2" id="KW-1133">Transmembrane helix</keyword>
<organism evidence="4 5">
    <name type="scientific">Pendulispora rubella</name>
    <dbReference type="NCBI Taxonomy" id="2741070"/>
    <lineage>
        <taxon>Bacteria</taxon>
        <taxon>Pseudomonadati</taxon>
        <taxon>Myxococcota</taxon>
        <taxon>Myxococcia</taxon>
        <taxon>Myxococcales</taxon>
        <taxon>Sorangiineae</taxon>
        <taxon>Pendulisporaceae</taxon>
        <taxon>Pendulispora</taxon>
    </lineage>
</organism>
<evidence type="ECO:0000256" key="2">
    <source>
        <dbReference type="SAM" id="Phobius"/>
    </source>
</evidence>
<sequence length="175" mass="17907">MENSLVKASSLDRPRKRGLGKKTARRIRNRGAAMVEAAVIMPVLISFFGFLTFFYAGYSAKQEAMAASRNGAFSQALQGGCGGGQAFPIKPDVGGGKGVGEAASKSPLNGMVSQGIFTTTGSASKTATNAGLSVLGWTKDVTANSYVFCSPATGADFLMEALKAGLNALKGAVGL</sequence>
<dbReference type="Pfam" id="PF07811">
    <property type="entry name" value="TadE"/>
    <property type="match status" value="1"/>
</dbReference>
<evidence type="ECO:0000256" key="1">
    <source>
        <dbReference type="SAM" id="MobiDB-lite"/>
    </source>
</evidence>
<feature type="transmembrane region" description="Helical" evidence="2">
    <location>
        <begin position="31"/>
        <end position="58"/>
    </location>
</feature>
<keyword evidence="5" id="KW-1185">Reference proteome</keyword>
<evidence type="ECO:0000259" key="3">
    <source>
        <dbReference type="Pfam" id="PF07811"/>
    </source>
</evidence>
<dbReference type="EMBL" id="CP089983">
    <property type="protein sequence ID" value="WXB03041.1"/>
    <property type="molecule type" value="Genomic_DNA"/>
</dbReference>
<evidence type="ECO:0000313" key="4">
    <source>
        <dbReference type="EMBL" id="WXB03041.1"/>
    </source>
</evidence>